<sequence length="178" mass="19087">MAASSAHLLLASAATETHRRFTFRDALTVSSLSFPRSPHHRPSLRGRASISPPASVSFKLFPPHSDPFIQWDPPPPEATSRLGAGASGQGATLVVLLGWLGAAAEASAERRVADLAAEIAAWCDADHRRTLLFHIFSNGGWLAYGTKSSFRTICLLIISICAITVLPGHCLKLKCFKS</sequence>
<protein>
    <submittedName>
        <fullName evidence="1">Uncharacterized protein</fullName>
    </submittedName>
</protein>
<proteinExistence type="predicted"/>
<evidence type="ECO:0000313" key="1">
    <source>
        <dbReference type="EMBL" id="KAF0925036.1"/>
    </source>
</evidence>
<dbReference type="Proteomes" id="UP000479710">
    <property type="component" value="Unassembled WGS sequence"/>
</dbReference>
<dbReference type="OrthoDB" id="77878at2759"/>
<reference evidence="1 2" key="1">
    <citation type="submission" date="2019-11" db="EMBL/GenBank/DDBJ databases">
        <title>Whole genome sequence of Oryza granulata.</title>
        <authorList>
            <person name="Li W."/>
        </authorList>
    </citation>
    <scope>NUCLEOTIDE SEQUENCE [LARGE SCALE GENOMIC DNA]</scope>
    <source>
        <strain evidence="2">cv. Menghai</strain>
        <tissue evidence="1">Leaf</tissue>
    </source>
</reference>
<keyword evidence="2" id="KW-1185">Reference proteome</keyword>
<dbReference type="EMBL" id="SPHZ02000003">
    <property type="protein sequence ID" value="KAF0925036.1"/>
    <property type="molecule type" value="Genomic_DNA"/>
</dbReference>
<dbReference type="PANTHER" id="PTHR12265">
    <property type="entry name" value="TRANSMEMBRANE PROTEIN 53"/>
    <property type="match status" value="1"/>
</dbReference>
<comment type="caution">
    <text evidence="1">The sequence shown here is derived from an EMBL/GenBank/DDBJ whole genome shotgun (WGS) entry which is preliminary data.</text>
</comment>
<evidence type="ECO:0000313" key="2">
    <source>
        <dbReference type="Proteomes" id="UP000479710"/>
    </source>
</evidence>
<organism evidence="1 2">
    <name type="scientific">Oryza meyeriana var. granulata</name>
    <dbReference type="NCBI Taxonomy" id="110450"/>
    <lineage>
        <taxon>Eukaryota</taxon>
        <taxon>Viridiplantae</taxon>
        <taxon>Streptophyta</taxon>
        <taxon>Embryophyta</taxon>
        <taxon>Tracheophyta</taxon>
        <taxon>Spermatophyta</taxon>
        <taxon>Magnoliopsida</taxon>
        <taxon>Liliopsida</taxon>
        <taxon>Poales</taxon>
        <taxon>Poaceae</taxon>
        <taxon>BOP clade</taxon>
        <taxon>Oryzoideae</taxon>
        <taxon>Oryzeae</taxon>
        <taxon>Oryzinae</taxon>
        <taxon>Oryza</taxon>
        <taxon>Oryza meyeriana</taxon>
    </lineage>
</organism>
<dbReference type="InterPro" id="IPR008547">
    <property type="entry name" value="DUF829_TMEM53"/>
</dbReference>
<accession>A0A6G1EKA7</accession>
<dbReference type="PANTHER" id="PTHR12265:SF11">
    <property type="entry name" value="ALPHA_BETA-HYDROLASES SUPERFAMILY PROTEIN"/>
    <property type="match status" value="1"/>
</dbReference>
<dbReference type="AlphaFoldDB" id="A0A6G1EKA7"/>
<name>A0A6G1EKA7_9ORYZ</name>
<gene>
    <name evidence="1" type="ORF">E2562_015343</name>
</gene>